<dbReference type="OMA" id="RMAYLKH"/>
<evidence type="ECO:0000313" key="10">
    <source>
        <dbReference type="EMBL" id="CDW79144.1"/>
    </source>
</evidence>
<dbReference type="EMBL" id="CCKQ01007735">
    <property type="protein sequence ID" value="CDW79144.1"/>
    <property type="molecule type" value="Genomic_DNA"/>
</dbReference>
<dbReference type="Proteomes" id="UP000039865">
    <property type="component" value="Unassembled WGS sequence"/>
</dbReference>
<evidence type="ECO:0000256" key="1">
    <source>
        <dbReference type="ARBA" id="ARBA00009805"/>
    </source>
</evidence>
<evidence type="ECO:0000256" key="5">
    <source>
        <dbReference type="ARBA" id="ARBA00022833"/>
    </source>
</evidence>
<feature type="compositionally biased region" description="Basic residues" evidence="9">
    <location>
        <begin position="66"/>
        <end position="77"/>
    </location>
</feature>
<dbReference type="GO" id="GO:0008270">
    <property type="term" value="F:zinc ion binding"/>
    <property type="evidence" value="ECO:0007669"/>
    <property type="project" value="UniProtKB-KW"/>
</dbReference>
<dbReference type="GO" id="GO:0022625">
    <property type="term" value="C:cytosolic large ribosomal subunit"/>
    <property type="evidence" value="ECO:0007669"/>
    <property type="project" value="TreeGrafter"/>
</dbReference>
<evidence type="ECO:0000256" key="2">
    <source>
        <dbReference type="ARBA" id="ARBA00022723"/>
    </source>
</evidence>
<comment type="similarity">
    <text evidence="1">Belongs to the eukaryotic ribosomal protein eL37 family.</text>
</comment>
<dbReference type="PANTHER" id="PTHR10768">
    <property type="entry name" value="60S RIBOSOMAL PROTEIN L37"/>
    <property type="match status" value="1"/>
</dbReference>
<evidence type="ECO:0000313" key="11">
    <source>
        <dbReference type="Proteomes" id="UP000039865"/>
    </source>
</evidence>
<dbReference type="InterPro" id="IPR011332">
    <property type="entry name" value="Ribosomal_zn-bd"/>
</dbReference>
<evidence type="ECO:0000256" key="9">
    <source>
        <dbReference type="SAM" id="MobiDB-lite"/>
    </source>
</evidence>
<keyword evidence="7 10" id="KW-0689">Ribosomal protein</keyword>
<accession>A0A078AAC9</accession>
<sequence length="98" mass="10980">MTKGTQSFGGRNNKTHTLSRTTGTQSWHKQKKRCASSGHGAGTKKRRYNWSKKAAGRTTQGTGRMRYLKHVARRAKNGFREGTRAKSVKSSRKAAEKK</sequence>
<dbReference type="GO" id="GO:0003735">
    <property type="term" value="F:structural constituent of ribosome"/>
    <property type="evidence" value="ECO:0007669"/>
    <property type="project" value="InterPro"/>
</dbReference>
<dbReference type="OrthoDB" id="282787at2759"/>
<evidence type="ECO:0000256" key="3">
    <source>
        <dbReference type="ARBA" id="ARBA00022730"/>
    </source>
</evidence>
<evidence type="ECO:0000256" key="8">
    <source>
        <dbReference type="ARBA" id="ARBA00023274"/>
    </source>
</evidence>
<feature type="region of interest" description="Disordered" evidence="9">
    <location>
        <begin position="1"/>
        <end position="98"/>
    </location>
</feature>
<name>A0A078AAC9_STYLE</name>
<proteinExistence type="inferred from homology"/>
<organism evidence="10 11">
    <name type="scientific">Stylonychia lemnae</name>
    <name type="common">Ciliate</name>
    <dbReference type="NCBI Taxonomy" id="5949"/>
    <lineage>
        <taxon>Eukaryota</taxon>
        <taxon>Sar</taxon>
        <taxon>Alveolata</taxon>
        <taxon>Ciliophora</taxon>
        <taxon>Intramacronucleata</taxon>
        <taxon>Spirotrichea</taxon>
        <taxon>Stichotrichia</taxon>
        <taxon>Sporadotrichida</taxon>
        <taxon>Oxytrichidae</taxon>
        <taxon>Stylonychinae</taxon>
        <taxon>Stylonychia</taxon>
    </lineage>
</organism>
<evidence type="ECO:0000256" key="6">
    <source>
        <dbReference type="ARBA" id="ARBA00022884"/>
    </source>
</evidence>
<keyword evidence="3" id="KW-0699">rRNA-binding</keyword>
<dbReference type="GO" id="GO:0006412">
    <property type="term" value="P:translation"/>
    <property type="evidence" value="ECO:0007669"/>
    <property type="project" value="InterPro"/>
</dbReference>
<dbReference type="GO" id="GO:0019843">
    <property type="term" value="F:rRNA binding"/>
    <property type="evidence" value="ECO:0007669"/>
    <property type="project" value="UniProtKB-KW"/>
</dbReference>
<dbReference type="InParanoid" id="A0A078AAC9"/>
<gene>
    <name evidence="10" type="primary">Contig4986.g5337</name>
    <name evidence="10" type="ORF">STYLEM_8130</name>
</gene>
<dbReference type="Gene3D" id="2.20.25.30">
    <property type="match status" value="1"/>
</dbReference>
<keyword evidence="2" id="KW-0479">Metal-binding</keyword>
<keyword evidence="6" id="KW-0694">RNA-binding</keyword>
<evidence type="ECO:0000256" key="4">
    <source>
        <dbReference type="ARBA" id="ARBA00022771"/>
    </source>
</evidence>
<dbReference type="FunCoup" id="A0A078AAC9">
    <property type="interactions" value="141"/>
</dbReference>
<keyword evidence="4" id="KW-0863">Zinc-finger</keyword>
<dbReference type="InterPro" id="IPR001569">
    <property type="entry name" value="Ribosomal_eL37"/>
</dbReference>
<dbReference type="InterPro" id="IPR011331">
    <property type="entry name" value="Ribosomal_eL37/eL43"/>
</dbReference>
<feature type="compositionally biased region" description="Polar residues" evidence="9">
    <location>
        <begin position="1"/>
        <end position="27"/>
    </location>
</feature>
<dbReference type="AlphaFoldDB" id="A0A078AAC9"/>
<dbReference type="SUPFAM" id="SSF57829">
    <property type="entry name" value="Zn-binding ribosomal proteins"/>
    <property type="match status" value="1"/>
</dbReference>
<dbReference type="Pfam" id="PF01907">
    <property type="entry name" value="Ribosomal_L37e"/>
    <property type="match status" value="1"/>
</dbReference>
<keyword evidence="8" id="KW-0687">Ribonucleoprotein</keyword>
<evidence type="ECO:0000256" key="7">
    <source>
        <dbReference type="ARBA" id="ARBA00022980"/>
    </source>
</evidence>
<dbReference type="PANTHER" id="PTHR10768:SF0">
    <property type="entry name" value="RIBOSOMAL PROTEIN L37"/>
    <property type="match status" value="1"/>
</dbReference>
<protein>
    <submittedName>
        <fullName evidence="10">60s ribosomal protein l37</fullName>
    </submittedName>
</protein>
<reference evidence="10 11" key="1">
    <citation type="submission" date="2014-06" db="EMBL/GenBank/DDBJ databases">
        <authorList>
            <person name="Swart Estienne"/>
        </authorList>
    </citation>
    <scope>NUCLEOTIDE SEQUENCE [LARGE SCALE GENOMIC DNA]</scope>
    <source>
        <strain evidence="10 11">130c</strain>
    </source>
</reference>
<keyword evidence="5" id="KW-0862">Zinc</keyword>
<keyword evidence="11" id="KW-1185">Reference proteome</keyword>